<sequence length="308" mass="30073">MAGASTSSAAGPSITLPDTSSAAAPPTSDGAAAPPDDAVRARARASAQLLVASIQAAANAAAKAAAGTSSEADAADASGTAFQRTREPAWSSLSSLWPGANASASNWARWATGPGWAGLNANRPSGAAASGADQAAGSAQAARASTSAAAGASTSGAADAAAPEGGAVGASTSAAISPPAAAGADDLIYAFFTAAVSRAQGSNADPGTTNCWEQDVEQERQRLMAGLQPPPGYPGDLTYLASLADSAPSLESVSGQGSSEGSSSSSSSGIRKGRWRWTLTGQCWAVTGSRGACCSHAQCQAPVWGSRW</sequence>
<organism evidence="2">
    <name type="scientific">Chlamydomonas leiostraca</name>
    <dbReference type="NCBI Taxonomy" id="1034604"/>
    <lineage>
        <taxon>Eukaryota</taxon>
        <taxon>Viridiplantae</taxon>
        <taxon>Chlorophyta</taxon>
        <taxon>core chlorophytes</taxon>
        <taxon>Chlorophyceae</taxon>
        <taxon>CS clade</taxon>
        <taxon>Chlamydomonadales</taxon>
        <taxon>Chlamydomonadaceae</taxon>
        <taxon>Chlamydomonas</taxon>
    </lineage>
</organism>
<feature type="region of interest" description="Disordered" evidence="1">
    <location>
        <begin position="249"/>
        <end position="270"/>
    </location>
</feature>
<feature type="region of interest" description="Disordered" evidence="1">
    <location>
        <begin position="65"/>
        <end position="96"/>
    </location>
</feature>
<protein>
    <submittedName>
        <fullName evidence="2">Uncharacterized protein</fullName>
    </submittedName>
</protein>
<reference evidence="2" key="1">
    <citation type="submission" date="2021-01" db="EMBL/GenBank/DDBJ databases">
        <authorList>
            <person name="Corre E."/>
            <person name="Pelletier E."/>
            <person name="Niang G."/>
            <person name="Scheremetjew M."/>
            <person name="Finn R."/>
            <person name="Kale V."/>
            <person name="Holt S."/>
            <person name="Cochrane G."/>
            <person name="Meng A."/>
            <person name="Brown T."/>
            <person name="Cohen L."/>
        </authorList>
    </citation>
    <scope>NUCLEOTIDE SEQUENCE</scope>
    <source>
        <strain evidence="2">SAG 11-49</strain>
    </source>
</reference>
<accession>A0A7S0WHX7</accession>
<proteinExistence type="predicted"/>
<evidence type="ECO:0000313" key="2">
    <source>
        <dbReference type="EMBL" id="CAD8667261.1"/>
    </source>
</evidence>
<evidence type="ECO:0000256" key="1">
    <source>
        <dbReference type="SAM" id="MobiDB-lite"/>
    </source>
</evidence>
<dbReference type="EMBL" id="HBFB01004467">
    <property type="protein sequence ID" value="CAD8667261.1"/>
    <property type="molecule type" value="Transcribed_RNA"/>
</dbReference>
<gene>
    <name evidence="2" type="ORF">CLEI1391_LOCUS2419</name>
</gene>
<dbReference type="AlphaFoldDB" id="A0A7S0WHX7"/>
<name>A0A7S0WHX7_9CHLO</name>
<feature type="compositionally biased region" description="Low complexity" evidence="1">
    <location>
        <begin position="1"/>
        <end position="36"/>
    </location>
</feature>
<feature type="compositionally biased region" description="Low complexity" evidence="1">
    <location>
        <begin position="249"/>
        <end position="269"/>
    </location>
</feature>
<feature type="compositionally biased region" description="Low complexity" evidence="1">
    <location>
        <begin position="65"/>
        <end position="81"/>
    </location>
</feature>
<feature type="region of interest" description="Disordered" evidence="1">
    <location>
        <begin position="1"/>
        <end position="40"/>
    </location>
</feature>